<proteinExistence type="predicted"/>
<comment type="cofactor">
    <cofactor evidence="3">
        <name>Zn(2+)</name>
        <dbReference type="ChEBI" id="CHEBI:29105"/>
    </cofactor>
    <text evidence="3">Binds 1 divalent metal cation per subunit.</text>
</comment>
<sequence>MRTAFVLAASLLASACSTTSDQLSIADAAETTGSIELINPQAKQFIAADAKISIRGKGYRWTEGPVWIEQHGFLLFSDIPNNTIVKYQPNKGTELYLENSGATGLEEGDYGQGSNGLLLNPQGQLVLLQQGDRRVALMDAPLNEPQSKFVTLAGEYQGKRLNSPNDAVYHNDGSLYFTDPPYGLNSGMNDSRKELDFQGIYRLSQDGELELLDNSVNFPNGIALTLDQKTLIVAVSDDKHPRWLAYDVNPDGSISNKRIFHNAKALLGVAGEQGLPDGMAVHSSGNIFATGPGGVWLFSPQGEVLAKIRTGRLTANCTLSADEKYLFITAHDTLMSVPLL</sequence>
<feature type="binding site" evidence="3">
    <location>
        <position position="220"/>
    </location>
    <ligand>
        <name>a divalent metal cation</name>
        <dbReference type="ChEBI" id="CHEBI:60240"/>
    </ligand>
</feature>
<reference evidence="6" key="1">
    <citation type="journal article" date="2013" name="Genome Announc.">
        <title>Draft Genome Sequence of Agarivorans albus Strain MKT 106T, an Agarolytic Marine Bacterium.</title>
        <authorList>
            <person name="Yasuike M."/>
            <person name="Nakamura Y."/>
            <person name="Kai W."/>
            <person name="Fujiwara A."/>
            <person name="Fukui Y."/>
            <person name="Satomi M."/>
            <person name="Sano M."/>
        </authorList>
    </citation>
    <scope>NUCLEOTIDE SEQUENCE [LARGE SCALE GENOMIC DNA]</scope>
</reference>
<dbReference type="Gene3D" id="2.120.10.30">
    <property type="entry name" value="TolB, C-terminal domain"/>
    <property type="match status" value="1"/>
</dbReference>
<feature type="signal peptide" evidence="4">
    <location>
        <begin position="1"/>
        <end position="15"/>
    </location>
</feature>
<feature type="active site" description="Proton donor/acceptor" evidence="2">
    <location>
        <position position="277"/>
    </location>
</feature>
<evidence type="ECO:0000256" key="3">
    <source>
        <dbReference type="PIRSR" id="PIRSR605511-2"/>
    </source>
</evidence>
<keyword evidence="7" id="KW-1185">Reference proteome</keyword>
<organism evidence="6 7">
    <name type="scientific">Agarivorans albus MKT 106</name>
    <dbReference type="NCBI Taxonomy" id="1331007"/>
    <lineage>
        <taxon>Bacteria</taxon>
        <taxon>Pseudomonadati</taxon>
        <taxon>Pseudomonadota</taxon>
        <taxon>Gammaproteobacteria</taxon>
        <taxon>Alteromonadales</taxon>
        <taxon>Alteromonadaceae</taxon>
        <taxon>Agarivorans</taxon>
    </lineage>
</organism>
<dbReference type="EMBL" id="BARX01000044">
    <property type="protein sequence ID" value="GAD04125.1"/>
    <property type="molecule type" value="Genomic_DNA"/>
</dbReference>
<gene>
    <name evidence="6" type="ORF">AALB_4205</name>
</gene>
<feature type="domain" description="SMP-30/Gluconolactonase/LRE-like region" evidence="5">
    <location>
        <begin position="61"/>
        <end position="331"/>
    </location>
</feature>
<dbReference type="Pfam" id="PF08450">
    <property type="entry name" value="SGL"/>
    <property type="match status" value="1"/>
</dbReference>
<dbReference type="InterPro" id="IPR011042">
    <property type="entry name" value="6-blade_b-propeller_TolB-like"/>
</dbReference>
<dbReference type="OrthoDB" id="241638at2"/>
<dbReference type="SUPFAM" id="SSF63829">
    <property type="entry name" value="Calcium-dependent phosphotriesterase"/>
    <property type="match status" value="1"/>
</dbReference>
<dbReference type="PANTHER" id="PTHR47572">
    <property type="entry name" value="LIPOPROTEIN-RELATED"/>
    <property type="match status" value="1"/>
</dbReference>
<dbReference type="AlphaFoldDB" id="R9PS45"/>
<keyword evidence="3" id="KW-0479">Metal-binding</keyword>
<name>R9PS45_AGAAL</name>
<evidence type="ECO:0000259" key="5">
    <source>
        <dbReference type="Pfam" id="PF08450"/>
    </source>
</evidence>
<dbReference type="InterPro" id="IPR013658">
    <property type="entry name" value="SGL"/>
</dbReference>
<dbReference type="EC" id="3.1.1.17" evidence="6"/>
<dbReference type="PANTHER" id="PTHR47572:SF4">
    <property type="entry name" value="LACTONASE DRP35"/>
    <property type="match status" value="1"/>
</dbReference>
<dbReference type="GO" id="GO:0004341">
    <property type="term" value="F:gluconolactonase activity"/>
    <property type="evidence" value="ECO:0007669"/>
    <property type="project" value="UniProtKB-EC"/>
</dbReference>
<dbReference type="RefSeq" id="WP_016403892.1">
    <property type="nucleotide sequence ID" value="NZ_BARX01000044.1"/>
</dbReference>
<dbReference type="PROSITE" id="PS51257">
    <property type="entry name" value="PROKAR_LIPOPROTEIN"/>
    <property type="match status" value="1"/>
</dbReference>
<dbReference type="InterPro" id="IPR051262">
    <property type="entry name" value="SMP-30/CGR1_Lactonase"/>
</dbReference>
<accession>R9PS45</accession>
<dbReference type="InterPro" id="IPR005511">
    <property type="entry name" value="SMP-30"/>
</dbReference>
<feature type="binding site" evidence="3">
    <location>
        <position position="165"/>
    </location>
    <ligand>
        <name>substrate</name>
    </ligand>
</feature>
<dbReference type="GO" id="GO:0046872">
    <property type="term" value="F:metal ion binding"/>
    <property type="evidence" value="ECO:0007669"/>
    <property type="project" value="UniProtKB-KW"/>
</dbReference>
<dbReference type="STRING" id="1331007.AALB_4205"/>
<feature type="chain" id="PRO_5013085003" evidence="4">
    <location>
        <begin position="16"/>
        <end position="340"/>
    </location>
</feature>
<evidence type="ECO:0000256" key="1">
    <source>
        <dbReference type="ARBA" id="ARBA00022801"/>
    </source>
</evidence>
<dbReference type="PRINTS" id="PR01790">
    <property type="entry name" value="SMP30FAMILY"/>
</dbReference>
<keyword evidence="1 6" id="KW-0378">Hydrolase</keyword>
<comment type="caution">
    <text evidence="6">The sequence shown here is derived from an EMBL/GenBank/DDBJ whole genome shotgun (WGS) entry which is preliminary data.</text>
</comment>
<feature type="binding site" evidence="3">
    <location>
        <position position="277"/>
    </location>
    <ligand>
        <name>a divalent metal cation</name>
        <dbReference type="ChEBI" id="CHEBI:60240"/>
    </ligand>
</feature>
<evidence type="ECO:0000313" key="6">
    <source>
        <dbReference type="EMBL" id="GAD04125.1"/>
    </source>
</evidence>
<evidence type="ECO:0000313" key="7">
    <source>
        <dbReference type="Proteomes" id="UP000014461"/>
    </source>
</evidence>
<keyword evidence="4" id="KW-0732">Signal</keyword>
<evidence type="ECO:0000256" key="2">
    <source>
        <dbReference type="PIRSR" id="PIRSR605511-1"/>
    </source>
</evidence>
<protein>
    <submittedName>
        <fullName evidence="6">Gluconolactonase</fullName>
        <ecNumber evidence="6">3.1.1.17</ecNumber>
    </submittedName>
</protein>
<keyword evidence="3" id="KW-0862">Zinc</keyword>
<dbReference type="Proteomes" id="UP000014461">
    <property type="component" value="Unassembled WGS sequence"/>
</dbReference>
<evidence type="ECO:0000256" key="4">
    <source>
        <dbReference type="SAM" id="SignalP"/>
    </source>
</evidence>
<feature type="binding site" evidence="3">
    <location>
        <position position="63"/>
    </location>
    <ligand>
        <name>a divalent metal cation</name>
        <dbReference type="ChEBI" id="CHEBI:60240"/>
    </ligand>
</feature>